<dbReference type="Pfam" id="PF11306">
    <property type="entry name" value="DUF3108"/>
    <property type="match status" value="1"/>
</dbReference>
<dbReference type="Proteomes" id="UP000782312">
    <property type="component" value="Unassembled WGS sequence"/>
</dbReference>
<reference evidence="2" key="1">
    <citation type="submission" date="2020-07" db="EMBL/GenBank/DDBJ databases">
        <title>Huge and variable diversity of episymbiotic CPR bacteria and DPANN archaea in groundwater ecosystems.</title>
        <authorList>
            <person name="He C.Y."/>
            <person name="Keren R."/>
            <person name="Whittaker M."/>
            <person name="Farag I.F."/>
            <person name="Doudna J."/>
            <person name="Cate J.H.D."/>
            <person name="Banfield J.F."/>
        </authorList>
    </citation>
    <scope>NUCLEOTIDE SEQUENCE</scope>
    <source>
        <strain evidence="2">NC_groundwater_763_Ag_S-0.2um_68_21</strain>
    </source>
</reference>
<dbReference type="EMBL" id="JACPUR010000041">
    <property type="protein sequence ID" value="MBI3129434.1"/>
    <property type="molecule type" value="Genomic_DNA"/>
</dbReference>
<organism evidence="2 3">
    <name type="scientific">Tectimicrobiota bacterium</name>
    <dbReference type="NCBI Taxonomy" id="2528274"/>
    <lineage>
        <taxon>Bacteria</taxon>
        <taxon>Pseudomonadati</taxon>
        <taxon>Nitrospinota/Tectimicrobiota group</taxon>
        <taxon>Candidatus Tectimicrobiota</taxon>
    </lineage>
</organism>
<dbReference type="AlphaFoldDB" id="A0A932I121"/>
<accession>A0A932I121</accession>
<feature type="region of interest" description="Disordered" evidence="1">
    <location>
        <begin position="223"/>
        <end position="265"/>
    </location>
</feature>
<comment type="caution">
    <text evidence="2">The sequence shown here is derived from an EMBL/GenBank/DDBJ whole genome shotgun (WGS) entry which is preliminary data.</text>
</comment>
<evidence type="ECO:0000313" key="3">
    <source>
        <dbReference type="Proteomes" id="UP000782312"/>
    </source>
</evidence>
<name>A0A932I121_UNCTE</name>
<evidence type="ECO:0000313" key="2">
    <source>
        <dbReference type="EMBL" id="MBI3129434.1"/>
    </source>
</evidence>
<dbReference type="InterPro" id="IPR021457">
    <property type="entry name" value="DUF3108"/>
</dbReference>
<gene>
    <name evidence="2" type="ORF">HYZ11_17640</name>
</gene>
<protein>
    <submittedName>
        <fullName evidence="2">DUF3108 domain-containing protein</fullName>
    </submittedName>
</protein>
<evidence type="ECO:0000256" key="1">
    <source>
        <dbReference type="SAM" id="MobiDB-lite"/>
    </source>
</evidence>
<sequence length="265" mass="30599">MHPFRSGERLAYQVRWLGIPVLTTELAVEGPVEWQGERVLRYRLRLDSIGLLHRLYPVRDRAVSLADSETLASRRADIRQKEGFRYRSHKWLLFGKDHVLYGREEKTPVRHDAPEGVLDALAALYKIRAEALRPGSEIELSVFDRKRTRRVKVRVTQADRLDSLWGPIRTLRIEPEFEDESLNRKGRAWIWVTADEARVPVRIESKTFVGSFVAHLIETHGLRGGPLASPPQKALSAWRPSTEVVPENEGDTSERLKQFLNRKQK</sequence>
<proteinExistence type="predicted"/>